<proteinExistence type="inferred from homology"/>
<keyword evidence="5" id="KW-1015">Disulfide bond</keyword>
<organism evidence="7 8">
    <name type="scientific">Brassica oleracea var. oleracea</name>
    <dbReference type="NCBI Taxonomy" id="109376"/>
    <lineage>
        <taxon>Eukaryota</taxon>
        <taxon>Viridiplantae</taxon>
        <taxon>Streptophyta</taxon>
        <taxon>Embryophyta</taxon>
        <taxon>Tracheophyta</taxon>
        <taxon>Spermatophyta</taxon>
        <taxon>Magnoliopsida</taxon>
        <taxon>eudicotyledons</taxon>
        <taxon>Gunneridae</taxon>
        <taxon>Pentapetalae</taxon>
        <taxon>rosids</taxon>
        <taxon>malvids</taxon>
        <taxon>Brassicales</taxon>
        <taxon>Brassicaceae</taxon>
        <taxon>Brassiceae</taxon>
        <taxon>Brassica</taxon>
    </lineage>
</organism>
<dbReference type="HOGENOM" id="CLU_180308_0_1_1"/>
<reference evidence="7" key="2">
    <citation type="submission" date="2015-03" db="UniProtKB">
        <authorList>
            <consortium name="EnsemblPlants"/>
        </authorList>
    </citation>
    <scope>IDENTIFICATION</scope>
</reference>
<dbReference type="Proteomes" id="UP000032141">
    <property type="component" value="Chromosome C4"/>
</dbReference>
<keyword evidence="4" id="KW-0611">Plant defense</keyword>
<evidence type="ECO:0000256" key="3">
    <source>
        <dbReference type="ARBA" id="ARBA00022577"/>
    </source>
</evidence>
<dbReference type="Pfam" id="PF25052">
    <property type="entry name" value="AtDEF-like"/>
    <property type="match status" value="1"/>
</dbReference>
<keyword evidence="3" id="KW-0295">Fungicide</keyword>
<name>A0A0D3C5I0_BRAOL</name>
<dbReference type="OMA" id="CTAHCES"/>
<evidence type="ECO:0000256" key="5">
    <source>
        <dbReference type="ARBA" id="ARBA00023157"/>
    </source>
</evidence>
<evidence type="ECO:0000256" key="1">
    <source>
        <dbReference type="ARBA" id="ARBA00006722"/>
    </source>
</evidence>
<evidence type="ECO:0008006" key="9">
    <source>
        <dbReference type="Google" id="ProtNLM"/>
    </source>
</evidence>
<dbReference type="AlphaFoldDB" id="A0A0D3C5I0"/>
<keyword evidence="6" id="KW-0732">Signal</keyword>
<evidence type="ECO:0000313" key="7">
    <source>
        <dbReference type="EnsemblPlants" id="Bo4g190450.1"/>
    </source>
</evidence>
<dbReference type="EnsemblPlants" id="Bo4g190450.1">
    <property type="protein sequence ID" value="Bo4g190450.1"/>
    <property type="gene ID" value="Bo4g190450"/>
</dbReference>
<evidence type="ECO:0000313" key="8">
    <source>
        <dbReference type="Proteomes" id="UP000032141"/>
    </source>
</evidence>
<keyword evidence="2" id="KW-0929">Antimicrobial</keyword>
<accession>A0A0D3C5I0</accession>
<dbReference type="InterPro" id="IPR010851">
    <property type="entry name" value="DEFL"/>
</dbReference>
<evidence type="ECO:0000256" key="2">
    <source>
        <dbReference type="ARBA" id="ARBA00022529"/>
    </source>
</evidence>
<dbReference type="Gramene" id="Bo4g190450.1">
    <property type="protein sequence ID" value="Bo4g190450.1"/>
    <property type="gene ID" value="Bo4g190450"/>
</dbReference>
<dbReference type="GO" id="GO:0031640">
    <property type="term" value="P:killing of cells of another organism"/>
    <property type="evidence" value="ECO:0007669"/>
    <property type="project" value="UniProtKB-KW"/>
</dbReference>
<comment type="similarity">
    <text evidence="1">Belongs to the DEFL family.</text>
</comment>
<sequence length="85" mass="9352">MATKKFASLLLPLLMAMLTLTFISTVSGEKDCEPHDYGSCPKDKDCTAHCESLGFKLGGVCVPRERKNPFCCCRTNLTSRHVSPN</sequence>
<protein>
    <recommendedName>
        <fullName evidence="9">Knottin scorpion toxin-like domain-containing protein</fullName>
    </recommendedName>
</protein>
<feature type="signal peptide" evidence="6">
    <location>
        <begin position="1"/>
        <end position="28"/>
    </location>
</feature>
<feature type="chain" id="PRO_5002258476" description="Knottin scorpion toxin-like domain-containing protein" evidence="6">
    <location>
        <begin position="29"/>
        <end position="85"/>
    </location>
</feature>
<keyword evidence="8" id="KW-1185">Reference proteome</keyword>
<evidence type="ECO:0000256" key="4">
    <source>
        <dbReference type="ARBA" id="ARBA00022821"/>
    </source>
</evidence>
<dbReference type="GO" id="GO:0050832">
    <property type="term" value="P:defense response to fungus"/>
    <property type="evidence" value="ECO:0007669"/>
    <property type="project" value="UniProtKB-KW"/>
</dbReference>
<evidence type="ECO:0000256" key="6">
    <source>
        <dbReference type="SAM" id="SignalP"/>
    </source>
</evidence>
<reference evidence="7 8" key="1">
    <citation type="journal article" date="2014" name="Genome Biol.">
        <title>Transcriptome and methylome profiling reveals relics of genome dominance in the mesopolyploid Brassica oleracea.</title>
        <authorList>
            <person name="Parkin I.A."/>
            <person name="Koh C."/>
            <person name="Tang H."/>
            <person name="Robinson S.J."/>
            <person name="Kagale S."/>
            <person name="Clarke W.E."/>
            <person name="Town C.D."/>
            <person name="Nixon J."/>
            <person name="Krishnakumar V."/>
            <person name="Bidwell S.L."/>
            <person name="Denoeud F."/>
            <person name="Belcram H."/>
            <person name="Links M.G."/>
            <person name="Just J."/>
            <person name="Clarke C."/>
            <person name="Bender T."/>
            <person name="Huebert T."/>
            <person name="Mason A.S."/>
            <person name="Pires J.C."/>
            <person name="Barker G."/>
            <person name="Moore J."/>
            <person name="Walley P.G."/>
            <person name="Manoli S."/>
            <person name="Batley J."/>
            <person name="Edwards D."/>
            <person name="Nelson M.N."/>
            <person name="Wang X."/>
            <person name="Paterson A.H."/>
            <person name="King G."/>
            <person name="Bancroft I."/>
            <person name="Chalhoub B."/>
            <person name="Sharpe A.G."/>
        </authorList>
    </citation>
    <scope>NUCLEOTIDE SEQUENCE</scope>
    <source>
        <strain evidence="7 8">cv. TO1000</strain>
    </source>
</reference>